<protein>
    <submittedName>
        <fullName evidence="3">RepB family plasmid replication initiator protein</fullName>
    </submittedName>
</protein>
<dbReference type="Pfam" id="PF21205">
    <property type="entry name" value="Rep3_C"/>
    <property type="match status" value="1"/>
</dbReference>
<dbReference type="Gene3D" id="1.10.10.10">
    <property type="entry name" value="Winged helix-like DNA-binding domain superfamily/Winged helix DNA-binding domain"/>
    <property type="match status" value="2"/>
</dbReference>
<reference evidence="3 4" key="1">
    <citation type="submission" date="2019-10" db="EMBL/GenBank/DDBJ databases">
        <title>Poseidonibacter ostreae sp. nov., isolated from the gut of the Ostrea denselamellosa.</title>
        <authorList>
            <person name="Choi A."/>
        </authorList>
    </citation>
    <scope>NUCLEOTIDE SEQUENCE [LARGE SCALE GENOMIC DNA]</scope>
    <source>
        <strain evidence="3 4">SJOD-M-33</strain>
    </source>
</reference>
<dbReference type="EMBL" id="WFKK01000001">
    <property type="protein sequence ID" value="KAB7891356.1"/>
    <property type="molecule type" value="Genomic_DNA"/>
</dbReference>
<evidence type="ECO:0000259" key="2">
    <source>
        <dbReference type="Pfam" id="PF01051"/>
    </source>
</evidence>
<dbReference type="InterPro" id="IPR036390">
    <property type="entry name" value="WH_DNA-bd_sf"/>
</dbReference>
<organism evidence="3 4">
    <name type="scientific">Poseidonibacter ostreae</name>
    <dbReference type="NCBI Taxonomy" id="2654171"/>
    <lineage>
        <taxon>Bacteria</taxon>
        <taxon>Pseudomonadati</taxon>
        <taxon>Campylobacterota</taxon>
        <taxon>Epsilonproteobacteria</taxon>
        <taxon>Campylobacterales</taxon>
        <taxon>Arcobacteraceae</taxon>
        <taxon>Poseidonibacter</taxon>
    </lineage>
</organism>
<evidence type="ECO:0000313" key="4">
    <source>
        <dbReference type="Proteomes" id="UP000472839"/>
    </source>
</evidence>
<dbReference type="Proteomes" id="UP000472839">
    <property type="component" value="Unassembled WGS sequence"/>
</dbReference>
<sequence length="487" mass="57405">MRSKAEIKRYEAQKKLFKNKLVVQKNDLLKGDTSVFNITDLKIFKLIISKVKTRETLFEEYYEINTDEIKALGIKESHLYDITLSSLKKLANVYIYIETSDKEGKEVGLIKNEFKFPKYGKKVLYSFHDDMKEYLLKIEDTFTKYPLIDIVNFKYKHTLKLYEYFKSTDLKVLKLKIETFKKKLDLIGKYGNYSELKRRVIEPALEEINSKSTTLKASVTEERSGRTVTHIFFHIQRFEDGRMETASLVSPPSEYDKYIGRECIYFDKHHILINIHTEKFFGIEIQEIGIDKANIIYQPDKQNLDALIETMFKDSSTSKKKENKGNDDFKQFRKEVIENFREKELLNNAPNFHEETILALNENGLIINTKNKKIITKDESLVVWNYLFKNQDRVGNLSEIQNPTKKFINTVIGISIKNSMTEKKEIYDYKIVNIINELDEEKGLLYRLELQDVHSGEVEMSKVALTYNQLERLVRDSETVRDFDKKY</sequence>
<dbReference type="RefSeq" id="WP_152279459.1">
    <property type="nucleotide sequence ID" value="NZ_WFKK01000001.1"/>
</dbReference>
<dbReference type="Pfam" id="PF01051">
    <property type="entry name" value="Rep3_N"/>
    <property type="match status" value="1"/>
</dbReference>
<feature type="domain" description="Initiator Rep protein WH1" evidence="2">
    <location>
        <begin position="22"/>
        <end position="166"/>
    </location>
</feature>
<accession>A0A6L4WWF0</accession>
<comment type="caution">
    <text evidence="3">The sequence shown here is derived from an EMBL/GenBank/DDBJ whole genome shotgun (WGS) entry which is preliminary data.</text>
</comment>
<dbReference type="GO" id="GO:0006270">
    <property type="term" value="P:DNA replication initiation"/>
    <property type="evidence" value="ECO:0007669"/>
    <property type="project" value="InterPro"/>
</dbReference>
<evidence type="ECO:0000313" key="3">
    <source>
        <dbReference type="EMBL" id="KAB7891356.1"/>
    </source>
</evidence>
<dbReference type="SUPFAM" id="SSF46785">
    <property type="entry name" value="Winged helix' DNA-binding domain"/>
    <property type="match status" value="2"/>
</dbReference>
<dbReference type="InterPro" id="IPR036388">
    <property type="entry name" value="WH-like_DNA-bd_sf"/>
</dbReference>
<evidence type="ECO:0000256" key="1">
    <source>
        <dbReference type="ARBA" id="ARBA00038283"/>
    </source>
</evidence>
<gene>
    <name evidence="3" type="ORF">GBG19_00540</name>
</gene>
<name>A0A6L4WWF0_9BACT</name>
<dbReference type="InterPro" id="IPR000525">
    <property type="entry name" value="Initiator_Rep_WH1"/>
</dbReference>
<comment type="similarity">
    <text evidence="1">Belongs to the initiator RepB protein family.</text>
</comment>
<proteinExistence type="inferred from homology"/>
<dbReference type="GO" id="GO:0003887">
    <property type="term" value="F:DNA-directed DNA polymerase activity"/>
    <property type="evidence" value="ECO:0007669"/>
    <property type="project" value="InterPro"/>
</dbReference>
<dbReference type="AlphaFoldDB" id="A0A6L4WWF0"/>